<name>A0A4V2W3T5_9GAMM</name>
<organism evidence="1 2">
    <name type="scientific">Luteibacter rhizovicinus</name>
    <dbReference type="NCBI Taxonomy" id="242606"/>
    <lineage>
        <taxon>Bacteria</taxon>
        <taxon>Pseudomonadati</taxon>
        <taxon>Pseudomonadota</taxon>
        <taxon>Gammaproteobacteria</taxon>
        <taxon>Lysobacterales</taxon>
        <taxon>Rhodanobacteraceae</taxon>
        <taxon>Luteibacter</taxon>
    </lineage>
</organism>
<dbReference type="AlphaFoldDB" id="A0A4V2W3T5"/>
<protein>
    <recommendedName>
        <fullName evidence="3">Peptidase C13</fullName>
    </recommendedName>
</protein>
<dbReference type="OrthoDB" id="5954890at2"/>
<dbReference type="RefSeq" id="WP_132144911.1">
    <property type="nucleotide sequence ID" value="NZ_SMCS01000005.1"/>
</dbReference>
<reference evidence="1 2" key="1">
    <citation type="submission" date="2019-03" db="EMBL/GenBank/DDBJ databases">
        <title>Above-ground endophytic microbial communities from plants in different locations in the United States.</title>
        <authorList>
            <person name="Frank C."/>
        </authorList>
    </citation>
    <scope>NUCLEOTIDE SEQUENCE [LARGE SCALE GENOMIC DNA]</scope>
    <source>
        <strain evidence="1 2">LP_13_YM</strain>
    </source>
</reference>
<dbReference type="EMBL" id="SMCS01000005">
    <property type="protein sequence ID" value="TCV93259.1"/>
    <property type="molecule type" value="Genomic_DNA"/>
</dbReference>
<gene>
    <name evidence="1" type="ORF">EC912_105119</name>
</gene>
<proteinExistence type="predicted"/>
<comment type="caution">
    <text evidence="1">The sequence shown here is derived from an EMBL/GenBank/DDBJ whole genome shotgun (WGS) entry which is preliminary data.</text>
</comment>
<evidence type="ECO:0000313" key="1">
    <source>
        <dbReference type="EMBL" id="TCV93259.1"/>
    </source>
</evidence>
<evidence type="ECO:0008006" key="3">
    <source>
        <dbReference type="Google" id="ProtNLM"/>
    </source>
</evidence>
<evidence type="ECO:0000313" key="2">
    <source>
        <dbReference type="Proteomes" id="UP000295645"/>
    </source>
</evidence>
<dbReference type="Proteomes" id="UP000295645">
    <property type="component" value="Unassembled WGS sequence"/>
</dbReference>
<keyword evidence="2" id="KW-1185">Reference proteome</keyword>
<accession>A0A4V2W3T5</accession>
<sequence length="122" mass="12818">MLSTLLALATLATPDFADRMLAAKKLEATADGTAYQKRLWDSITDQMTVALESCIASNAPADRSPFTVVANVGADGRVSGVAIKPATPVAGCFSGQFATWLLPVPPKLPAPYPIEIDVSLTR</sequence>